<dbReference type="Gene3D" id="1.10.60.10">
    <property type="entry name" value="Iron dependent repressor, metal binding and dimerisation domain"/>
    <property type="match status" value="1"/>
</dbReference>
<accession>A0A9D9DNG5</accession>
<evidence type="ECO:0000256" key="2">
    <source>
        <dbReference type="ARBA" id="ARBA00023015"/>
    </source>
</evidence>
<reference evidence="6" key="2">
    <citation type="journal article" date="2021" name="PeerJ">
        <title>Extensive microbial diversity within the chicken gut microbiome revealed by metagenomics and culture.</title>
        <authorList>
            <person name="Gilroy R."/>
            <person name="Ravi A."/>
            <person name="Getino M."/>
            <person name="Pursley I."/>
            <person name="Horton D.L."/>
            <person name="Alikhan N.F."/>
            <person name="Baker D."/>
            <person name="Gharbi K."/>
            <person name="Hall N."/>
            <person name="Watson M."/>
            <person name="Adriaenssens E.M."/>
            <person name="Foster-Nyarko E."/>
            <person name="Jarju S."/>
            <person name="Secka A."/>
            <person name="Antonio M."/>
            <person name="Oren A."/>
            <person name="Chaudhuri R.R."/>
            <person name="La Ragione R."/>
            <person name="Hildebrand F."/>
            <person name="Pallen M.J."/>
        </authorList>
    </citation>
    <scope>NUCLEOTIDE SEQUENCE</scope>
    <source>
        <strain evidence="6">10192</strain>
    </source>
</reference>
<dbReference type="GO" id="GO:0003700">
    <property type="term" value="F:DNA-binding transcription factor activity"/>
    <property type="evidence" value="ECO:0007669"/>
    <property type="project" value="InterPro"/>
</dbReference>
<dbReference type="SMART" id="SM00529">
    <property type="entry name" value="HTH_DTXR"/>
    <property type="match status" value="1"/>
</dbReference>
<dbReference type="Pfam" id="PF01325">
    <property type="entry name" value="Fe_dep_repress"/>
    <property type="match status" value="1"/>
</dbReference>
<evidence type="ECO:0000259" key="5">
    <source>
        <dbReference type="PROSITE" id="PS50944"/>
    </source>
</evidence>
<dbReference type="GO" id="GO:0046983">
    <property type="term" value="F:protein dimerization activity"/>
    <property type="evidence" value="ECO:0007669"/>
    <property type="project" value="InterPro"/>
</dbReference>
<comment type="similarity">
    <text evidence="1">Belongs to the DtxR/MntR family.</text>
</comment>
<proteinExistence type="inferred from homology"/>
<protein>
    <submittedName>
        <fullName evidence="6">Metal-dependent transcriptional regulator</fullName>
    </submittedName>
</protein>
<dbReference type="InterPro" id="IPR022689">
    <property type="entry name" value="Iron_dep_repressor"/>
</dbReference>
<organism evidence="6 7">
    <name type="scientific">Candidatus Scatousia excrementipullorum</name>
    <dbReference type="NCBI Taxonomy" id="2840936"/>
    <lineage>
        <taxon>Bacteria</taxon>
        <taxon>Candidatus Scatousia</taxon>
    </lineage>
</organism>
<evidence type="ECO:0000256" key="3">
    <source>
        <dbReference type="ARBA" id="ARBA00023125"/>
    </source>
</evidence>
<dbReference type="Pfam" id="PF02742">
    <property type="entry name" value="Fe_dep_repr_C"/>
    <property type="match status" value="1"/>
</dbReference>
<evidence type="ECO:0000313" key="6">
    <source>
        <dbReference type="EMBL" id="MBO8430944.1"/>
    </source>
</evidence>
<dbReference type="GO" id="GO:0003677">
    <property type="term" value="F:DNA binding"/>
    <property type="evidence" value="ECO:0007669"/>
    <property type="project" value="UniProtKB-KW"/>
</dbReference>
<reference evidence="6" key="1">
    <citation type="submission" date="2020-10" db="EMBL/GenBank/DDBJ databases">
        <authorList>
            <person name="Gilroy R."/>
        </authorList>
    </citation>
    <scope>NUCLEOTIDE SEQUENCE</scope>
    <source>
        <strain evidence="6">10192</strain>
    </source>
</reference>
<dbReference type="EMBL" id="JADIND010000130">
    <property type="protein sequence ID" value="MBO8430944.1"/>
    <property type="molecule type" value="Genomic_DNA"/>
</dbReference>
<evidence type="ECO:0000313" key="7">
    <source>
        <dbReference type="Proteomes" id="UP000823632"/>
    </source>
</evidence>
<dbReference type="SUPFAM" id="SSF46785">
    <property type="entry name" value="Winged helix' DNA-binding domain"/>
    <property type="match status" value="1"/>
</dbReference>
<evidence type="ECO:0000256" key="1">
    <source>
        <dbReference type="ARBA" id="ARBA00007871"/>
    </source>
</evidence>
<dbReference type="InterPro" id="IPR036421">
    <property type="entry name" value="Fe_dep_repressor_sf"/>
</dbReference>
<dbReference type="PROSITE" id="PS50944">
    <property type="entry name" value="HTH_DTXR"/>
    <property type="match status" value="1"/>
</dbReference>
<dbReference type="AlphaFoldDB" id="A0A9D9DNG5"/>
<dbReference type="InterPro" id="IPR001367">
    <property type="entry name" value="Fe_dep_repressor"/>
</dbReference>
<dbReference type="Gene3D" id="1.10.10.10">
    <property type="entry name" value="Winged helix-like DNA-binding domain superfamily/Winged helix DNA-binding domain"/>
    <property type="match status" value="1"/>
</dbReference>
<dbReference type="InterPro" id="IPR036390">
    <property type="entry name" value="WH_DNA-bd_sf"/>
</dbReference>
<dbReference type="Proteomes" id="UP000823632">
    <property type="component" value="Unassembled WGS sequence"/>
</dbReference>
<dbReference type="PANTHER" id="PTHR33238">
    <property type="entry name" value="IRON (METAL) DEPENDENT REPRESSOR, DTXR FAMILY"/>
    <property type="match status" value="1"/>
</dbReference>
<comment type="caution">
    <text evidence="6">The sequence shown here is derived from an EMBL/GenBank/DDBJ whole genome shotgun (WGS) entry which is preliminary data.</text>
</comment>
<dbReference type="GO" id="GO:0046914">
    <property type="term" value="F:transition metal ion binding"/>
    <property type="evidence" value="ECO:0007669"/>
    <property type="project" value="InterPro"/>
</dbReference>
<dbReference type="InterPro" id="IPR050536">
    <property type="entry name" value="DtxR_MntR_Metal-Reg"/>
</dbReference>
<name>A0A9D9DNG5_9BACT</name>
<keyword evidence="3" id="KW-0238">DNA-binding</keyword>
<keyword evidence="2" id="KW-0805">Transcription regulation</keyword>
<gene>
    <name evidence="6" type="ORF">IAC76_06105</name>
</gene>
<dbReference type="InterPro" id="IPR036388">
    <property type="entry name" value="WH-like_DNA-bd_sf"/>
</dbReference>
<dbReference type="PANTHER" id="PTHR33238:SF7">
    <property type="entry name" value="IRON-DEPENDENT TRANSCRIPTIONAL REGULATOR"/>
    <property type="match status" value="1"/>
</dbReference>
<evidence type="ECO:0000256" key="4">
    <source>
        <dbReference type="ARBA" id="ARBA00023163"/>
    </source>
</evidence>
<feature type="domain" description="HTH dtxR-type" evidence="5">
    <location>
        <begin position="6"/>
        <end position="67"/>
    </location>
</feature>
<dbReference type="InterPro" id="IPR022687">
    <property type="entry name" value="HTH_DTXR"/>
</dbReference>
<keyword evidence="4" id="KW-0804">Transcription</keyword>
<dbReference type="SUPFAM" id="SSF47979">
    <property type="entry name" value="Iron-dependent repressor protein, dimerization domain"/>
    <property type="match status" value="1"/>
</dbReference>
<sequence>MEKIKLSSSLEDYLEAIYNILLHSEKVRAVDISRELNVSRASVTEALKKLDELDFVNYGRYETLSLTESGKKYAVEVLSKHNHIQDFFEKILGAEHEEACENACKIEHIISENILDRLVAFTEFTKLHPEKYNEFVQYYKERRNQ</sequence>